<evidence type="ECO:0000256" key="1">
    <source>
        <dbReference type="SAM" id="MobiDB-lite"/>
    </source>
</evidence>
<name>A0A3S5CHF4_9PLAT</name>
<dbReference type="AlphaFoldDB" id="A0A3S5CHF4"/>
<reference evidence="2" key="1">
    <citation type="submission" date="2018-11" db="EMBL/GenBank/DDBJ databases">
        <authorList>
            <consortium name="Pathogen Informatics"/>
        </authorList>
    </citation>
    <scope>NUCLEOTIDE SEQUENCE</scope>
</reference>
<feature type="region of interest" description="Disordered" evidence="1">
    <location>
        <begin position="116"/>
        <end position="141"/>
    </location>
</feature>
<feature type="compositionally biased region" description="Polar residues" evidence="1">
    <location>
        <begin position="129"/>
        <end position="141"/>
    </location>
</feature>
<dbReference type="EMBL" id="CAAALY010004332">
    <property type="protein sequence ID" value="VEL08594.1"/>
    <property type="molecule type" value="Genomic_DNA"/>
</dbReference>
<keyword evidence="3" id="KW-1185">Reference proteome</keyword>
<comment type="caution">
    <text evidence="2">The sequence shown here is derived from an EMBL/GenBank/DDBJ whole genome shotgun (WGS) entry which is preliminary data.</text>
</comment>
<evidence type="ECO:0000313" key="2">
    <source>
        <dbReference type="EMBL" id="VEL08594.1"/>
    </source>
</evidence>
<proteinExistence type="predicted"/>
<dbReference type="Proteomes" id="UP000784294">
    <property type="component" value="Unassembled WGS sequence"/>
</dbReference>
<gene>
    <name evidence="2" type="ORF">PXEA_LOCUS2034</name>
</gene>
<protein>
    <submittedName>
        <fullName evidence="2">Uncharacterized protein</fullName>
    </submittedName>
</protein>
<sequence length="141" mass="14936">MPAKCLLMYQVHGPTLEMMMHTMDSGLDCIEKTSSPVIRLRYLSKPLVFEQGMSAISETTGPSHGPGAGRPRLVFDSNNGPIGADNGQNFTSVSSRASVFGAVLTSVNKSACPLVSHPPVPNPSAVELPSSSDLQTGSRFF</sequence>
<evidence type="ECO:0000313" key="3">
    <source>
        <dbReference type="Proteomes" id="UP000784294"/>
    </source>
</evidence>
<accession>A0A3S5CHF4</accession>
<feature type="region of interest" description="Disordered" evidence="1">
    <location>
        <begin position="57"/>
        <end position="88"/>
    </location>
</feature>
<feature type="compositionally biased region" description="Polar residues" evidence="1">
    <location>
        <begin position="76"/>
        <end position="88"/>
    </location>
</feature>
<organism evidence="2 3">
    <name type="scientific">Protopolystoma xenopodis</name>
    <dbReference type="NCBI Taxonomy" id="117903"/>
    <lineage>
        <taxon>Eukaryota</taxon>
        <taxon>Metazoa</taxon>
        <taxon>Spiralia</taxon>
        <taxon>Lophotrochozoa</taxon>
        <taxon>Platyhelminthes</taxon>
        <taxon>Monogenea</taxon>
        <taxon>Polyopisthocotylea</taxon>
        <taxon>Polystomatidea</taxon>
        <taxon>Polystomatidae</taxon>
        <taxon>Protopolystoma</taxon>
    </lineage>
</organism>